<protein>
    <recommendedName>
        <fullName evidence="7">plant cystathionine gamma-synthase</fullName>
        <ecNumber evidence="7">2.5.1.160</ecNumber>
    </recommendedName>
</protein>
<evidence type="ECO:0000256" key="2">
    <source>
        <dbReference type="ARBA" id="ARBA00009077"/>
    </source>
</evidence>
<evidence type="ECO:0000256" key="4">
    <source>
        <dbReference type="ARBA" id="ARBA00060510"/>
    </source>
</evidence>
<accession>A0A9D4TV47</accession>
<dbReference type="Gene3D" id="3.90.1150.10">
    <property type="entry name" value="Aspartate Aminotransferase, domain 1"/>
    <property type="match status" value="1"/>
</dbReference>
<dbReference type="GO" id="GO:0009507">
    <property type="term" value="C:chloroplast"/>
    <property type="evidence" value="ECO:0007669"/>
    <property type="project" value="TreeGrafter"/>
</dbReference>
<keyword evidence="11" id="KW-1185">Reference proteome</keyword>
<dbReference type="OrthoDB" id="3512640at2759"/>
<dbReference type="GO" id="GO:0003962">
    <property type="term" value="F:cystathionine gamma-synthase activity"/>
    <property type="evidence" value="ECO:0007669"/>
    <property type="project" value="InterPro"/>
</dbReference>
<dbReference type="AlphaFoldDB" id="A0A9D4TV47"/>
<evidence type="ECO:0000256" key="9">
    <source>
        <dbReference type="RuleBase" id="RU362118"/>
    </source>
</evidence>
<dbReference type="FunFam" id="3.90.1150.10:FF:000033">
    <property type="entry name" value="Cystathionine gamma-synthase"/>
    <property type="match status" value="1"/>
</dbReference>
<dbReference type="InterPro" id="IPR015424">
    <property type="entry name" value="PyrdxlP-dep_Trfase"/>
</dbReference>
<reference evidence="10" key="2">
    <citation type="submission" date="2020-11" db="EMBL/GenBank/DDBJ databases">
        <authorList>
            <person name="Cecchin M."/>
            <person name="Marcolungo L."/>
            <person name="Rossato M."/>
            <person name="Girolomoni L."/>
            <person name="Cosentino E."/>
            <person name="Cuine S."/>
            <person name="Li-Beisson Y."/>
            <person name="Delledonne M."/>
            <person name="Ballottari M."/>
        </authorList>
    </citation>
    <scope>NUCLEOTIDE SEQUENCE</scope>
    <source>
        <strain evidence="10">211/11P</strain>
        <tissue evidence="10">Whole cell</tissue>
    </source>
</reference>
<comment type="catalytic activity">
    <reaction evidence="6">
        <text>O-phospho-L-homoserine + L-cysteine = L,L-cystathionine + phosphate</text>
        <dbReference type="Rhea" id="RHEA:80891"/>
        <dbReference type="ChEBI" id="CHEBI:35235"/>
        <dbReference type="ChEBI" id="CHEBI:43474"/>
        <dbReference type="ChEBI" id="CHEBI:57590"/>
        <dbReference type="ChEBI" id="CHEBI:58161"/>
        <dbReference type="EC" id="2.5.1.160"/>
    </reaction>
</comment>
<dbReference type="PANTHER" id="PTHR43379:SF1">
    <property type="entry name" value="CYSTATHIONINE GAMMA-SYNTHASE 1, CHLOROPLASTIC-RELATED"/>
    <property type="match status" value="1"/>
</dbReference>
<dbReference type="InterPro" id="IPR015421">
    <property type="entry name" value="PyrdxlP-dep_Trfase_major"/>
</dbReference>
<evidence type="ECO:0000256" key="8">
    <source>
        <dbReference type="PIRSR" id="PIRSR001434-2"/>
    </source>
</evidence>
<dbReference type="InterPro" id="IPR000277">
    <property type="entry name" value="Cys/Met-Metab_PyrdxlP-dep_enz"/>
</dbReference>
<comment type="cofactor">
    <cofactor evidence="1 9">
        <name>pyridoxal 5'-phosphate</name>
        <dbReference type="ChEBI" id="CHEBI:597326"/>
    </cofactor>
</comment>
<dbReference type="PROSITE" id="PS00868">
    <property type="entry name" value="CYS_MET_METAB_PP"/>
    <property type="match status" value="1"/>
</dbReference>
<dbReference type="GO" id="GO:0019346">
    <property type="term" value="P:transsulfuration"/>
    <property type="evidence" value="ECO:0007669"/>
    <property type="project" value="InterPro"/>
</dbReference>
<evidence type="ECO:0000256" key="7">
    <source>
        <dbReference type="ARBA" id="ARBA00093596"/>
    </source>
</evidence>
<sequence>MAPLFLSVAQLQRTFCPLSTRSSHLPGSQARTVPCNRQCSPISRQQVTVRAAAEVVTNGSEDMTSNGTSGLAQDRLAGASRATKAVHGGERAGRPRVSDSLTTPIVQTATYTFQDTAELIAYQEGRYGSYEYGRYGNPTTRACEEKIRELEGAEDCLVSSSGMNAATTMLLALVPAGGHIVTTTDCYRRTRQFIQTVLPKMGITATVIDPADMGALEAALKEHDVSLFFSESPTNPYMRCVDVPRIKELCAAHGAVVVVDSTFATPINQQAIALGADLVIHSATKYLAGHNDVLAGAIAGTSELVGAVRAMHNVLGGTIDPHASYLLLRGMKTLDLRVQRQNETAMVIATRLEAHPLVTRVHYPGLASHPDHAIAVSQMSGYGGVVSFEIDGDLWRTAKFIDAVRLPYIAPSLGGVESLIEQPTIISYWDQGAEKRAEVGIKDNLVRFSCGIESADDIWADFQQAFDKI</sequence>
<dbReference type="GO" id="GO:0009086">
    <property type="term" value="P:methionine biosynthetic process"/>
    <property type="evidence" value="ECO:0007669"/>
    <property type="project" value="InterPro"/>
</dbReference>
<keyword evidence="3 8" id="KW-0663">Pyridoxal phosphate</keyword>
<dbReference type="InterPro" id="IPR044639">
    <property type="entry name" value="CGS1/2"/>
</dbReference>
<dbReference type="Proteomes" id="UP001055712">
    <property type="component" value="Unassembled WGS sequence"/>
</dbReference>
<evidence type="ECO:0000313" key="11">
    <source>
        <dbReference type="Proteomes" id="UP001055712"/>
    </source>
</evidence>
<evidence type="ECO:0000256" key="1">
    <source>
        <dbReference type="ARBA" id="ARBA00001933"/>
    </source>
</evidence>
<dbReference type="Gene3D" id="3.40.640.10">
    <property type="entry name" value="Type I PLP-dependent aspartate aminotransferase-like (Major domain)"/>
    <property type="match status" value="1"/>
</dbReference>
<organism evidence="10 11">
    <name type="scientific">Chlorella vulgaris</name>
    <name type="common">Green alga</name>
    <dbReference type="NCBI Taxonomy" id="3077"/>
    <lineage>
        <taxon>Eukaryota</taxon>
        <taxon>Viridiplantae</taxon>
        <taxon>Chlorophyta</taxon>
        <taxon>core chlorophytes</taxon>
        <taxon>Trebouxiophyceae</taxon>
        <taxon>Chlorellales</taxon>
        <taxon>Chlorellaceae</taxon>
        <taxon>Chlorella clade</taxon>
        <taxon>Chlorella</taxon>
    </lineage>
</organism>
<dbReference type="EC" id="2.5.1.160" evidence="7"/>
<name>A0A9D4TV47_CHLVU</name>
<comment type="catalytic activity">
    <reaction evidence="5">
        <text>O-succinyl-L-homoserine + L-cysteine = L,L-cystathionine + succinate + H(+)</text>
        <dbReference type="Rhea" id="RHEA:20397"/>
        <dbReference type="ChEBI" id="CHEBI:15378"/>
        <dbReference type="ChEBI" id="CHEBI:30031"/>
        <dbReference type="ChEBI" id="CHEBI:35235"/>
        <dbReference type="ChEBI" id="CHEBI:57661"/>
        <dbReference type="ChEBI" id="CHEBI:58161"/>
    </reaction>
</comment>
<comment type="similarity">
    <text evidence="2 9">Belongs to the trans-sulfuration enzymes family.</text>
</comment>
<comment type="pathway">
    <text evidence="4">Amino-acid biosynthesis; L-methionine biosynthesis via de novo pathway; L-cystathionine from O-succinyl-L-homoserine: step 1/1.</text>
</comment>
<evidence type="ECO:0000256" key="6">
    <source>
        <dbReference type="ARBA" id="ARBA00093261"/>
    </source>
</evidence>
<dbReference type="Pfam" id="PF01053">
    <property type="entry name" value="Cys_Met_Meta_PP"/>
    <property type="match status" value="1"/>
</dbReference>
<proteinExistence type="inferred from homology"/>
<dbReference type="CDD" id="cd00614">
    <property type="entry name" value="CGS_like"/>
    <property type="match status" value="1"/>
</dbReference>
<dbReference type="InterPro" id="IPR054542">
    <property type="entry name" value="Cys_met_metab_PP"/>
</dbReference>
<feature type="modified residue" description="N6-(pyridoxal phosphate)lysine" evidence="8">
    <location>
        <position position="285"/>
    </location>
</feature>
<dbReference type="InterPro" id="IPR015422">
    <property type="entry name" value="PyrdxlP-dep_Trfase_small"/>
</dbReference>
<dbReference type="GO" id="GO:0030170">
    <property type="term" value="F:pyridoxal phosphate binding"/>
    <property type="evidence" value="ECO:0007669"/>
    <property type="project" value="InterPro"/>
</dbReference>
<comment type="caution">
    <text evidence="10">The sequence shown here is derived from an EMBL/GenBank/DDBJ whole genome shotgun (WGS) entry which is preliminary data.</text>
</comment>
<gene>
    <name evidence="10" type="ORF">D9Q98_001751</name>
</gene>
<evidence type="ECO:0000256" key="3">
    <source>
        <dbReference type="ARBA" id="ARBA00022898"/>
    </source>
</evidence>
<evidence type="ECO:0000313" key="10">
    <source>
        <dbReference type="EMBL" id="KAI3435693.1"/>
    </source>
</evidence>
<evidence type="ECO:0000256" key="5">
    <source>
        <dbReference type="ARBA" id="ARBA00093222"/>
    </source>
</evidence>
<dbReference type="SUPFAM" id="SSF53383">
    <property type="entry name" value="PLP-dependent transferases"/>
    <property type="match status" value="1"/>
</dbReference>
<dbReference type="FunFam" id="3.40.640.10:FF:000046">
    <property type="entry name" value="Cystathionine gamma-lyase"/>
    <property type="match status" value="1"/>
</dbReference>
<dbReference type="EMBL" id="SIDB01000002">
    <property type="protein sequence ID" value="KAI3435693.1"/>
    <property type="molecule type" value="Genomic_DNA"/>
</dbReference>
<dbReference type="PIRSF" id="PIRSF001434">
    <property type="entry name" value="CGS"/>
    <property type="match status" value="1"/>
</dbReference>
<reference evidence="10" key="1">
    <citation type="journal article" date="2019" name="Plant J.">
        <title>Chlorella vulgaris genome assembly and annotation reveals the molecular basis for metabolic acclimation to high light conditions.</title>
        <authorList>
            <person name="Cecchin M."/>
            <person name="Marcolungo L."/>
            <person name="Rossato M."/>
            <person name="Girolomoni L."/>
            <person name="Cosentino E."/>
            <person name="Cuine S."/>
            <person name="Li-Beisson Y."/>
            <person name="Delledonne M."/>
            <person name="Ballottari M."/>
        </authorList>
    </citation>
    <scope>NUCLEOTIDE SEQUENCE</scope>
    <source>
        <strain evidence="10">211/11P</strain>
    </source>
</reference>
<dbReference type="PANTHER" id="PTHR43379">
    <property type="entry name" value="CYSTATHIONINE GAMMA-SYNTHASE"/>
    <property type="match status" value="1"/>
</dbReference>